<evidence type="ECO:0000313" key="2">
    <source>
        <dbReference type="EMBL" id="MFC7081807.1"/>
    </source>
</evidence>
<gene>
    <name evidence="2" type="ORF">ACFQJ6_18615</name>
</gene>
<name>A0ABD5WMT7_9EURY</name>
<dbReference type="AlphaFoldDB" id="A0ABD5WMT7"/>
<feature type="transmembrane region" description="Helical" evidence="1">
    <location>
        <begin position="12"/>
        <end position="36"/>
    </location>
</feature>
<organism evidence="2 3">
    <name type="scientific">Halorussus caseinilyticus</name>
    <dbReference type="NCBI Taxonomy" id="3034025"/>
    <lineage>
        <taxon>Archaea</taxon>
        <taxon>Methanobacteriati</taxon>
        <taxon>Methanobacteriota</taxon>
        <taxon>Stenosarchaea group</taxon>
        <taxon>Halobacteria</taxon>
        <taxon>Halobacteriales</taxon>
        <taxon>Haladaptataceae</taxon>
        <taxon>Halorussus</taxon>
    </lineage>
</organism>
<dbReference type="RefSeq" id="WP_276280234.1">
    <property type="nucleotide sequence ID" value="NZ_CP119809.1"/>
</dbReference>
<evidence type="ECO:0000256" key="1">
    <source>
        <dbReference type="SAM" id="Phobius"/>
    </source>
</evidence>
<dbReference type="Proteomes" id="UP001596407">
    <property type="component" value="Unassembled WGS sequence"/>
</dbReference>
<accession>A0ABD5WMT7</accession>
<evidence type="ECO:0000313" key="3">
    <source>
        <dbReference type="Proteomes" id="UP001596407"/>
    </source>
</evidence>
<keyword evidence="1" id="KW-0472">Membrane</keyword>
<proteinExistence type="predicted"/>
<dbReference type="GeneID" id="79304857"/>
<reference evidence="2 3" key="1">
    <citation type="journal article" date="2019" name="Int. J. Syst. Evol. Microbiol.">
        <title>The Global Catalogue of Microorganisms (GCM) 10K type strain sequencing project: providing services to taxonomists for standard genome sequencing and annotation.</title>
        <authorList>
            <consortium name="The Broad Institute Genomics Platform"/>
            <consortium name="The Broad Institute Genome Sequencing Center for Infectious Disease"/>
            <person name="Wu L."/>
            <person name="Ma J."/>
        </authorList>
    </citation>
    <scope>NUCLEOTIDE SEQUENCE [LARGE SCALE GENOMIC DNA]</scope>
    <source>
        <strain evidence="2 3">DT72</strain>
    </source>
</reference>
<keyword evidence="3" id="KW-1185">Reference proteome</keyword>
<keyword evidence="1" id="KW-0812">Transmembrane</keyword>
<sequence>MADDSSVSLWWVLLFVLLTLAVAAGAILFIGGNLVVPPGFVLPV</sequence>
<comment type="caution">
    <text evidence="2">The sequence shown here is derived from an EMBL/GenBank/DDBJ whole genome shotgun (WGS) entry which is preliminary data.</text>
</comment>
<dbReference type="EMBL" id="JBHSZH010000005">
    <property type="protein sequence ID" value="MFC7081807.1"/>
    <property type="molecule type" value="Genomic_DNA"/>
</dbReference>
<protein>
    <submittedName>
        <fullName evidence="2">Uncharacterized protein</fullName>
    </submittedName>
</protein>
<keyword evidence="1" id="KW-1133">Transmembrane helix</keyword>